<organism evidence="1 2">
    <name type="scientific">Rhizoctonia solani 123E</name>
    <dbReference type="NCBI Taxonomy" id="1423351"/>
    <lineage>
        <taxon>Eukaryota</taxon>
        <taxon>Fungi</taxon>
        <taxon>Dikarya</taxon>
        <taxon>Basidiomycota</taxon>
        <taxon>Agaricomycotina</taxon>
        <taxon>Agaricomycetes</taxon>
        <taxon>Cantharellales</taxon>
        <taxon>Ceratobasidiaceae</taxon>
        <taxon>Rhizoctonia</taxon>
    </lineage>
</organism>
<comment type="caution">
    <text evidence="1">The sequence shown here is derived from an EMBL/GenBank/DDBJ whole genome shotgun (WGS) entry which is preliminary data.</text>
</comment>
<proteinExistence type="predicted"/>
<name>A0A074RK98_9AGAM</name>
<dbReference type="AlphaFoldDB" id="A0A074RK98"/>
<evidence type="ECO:0000313" key="1">
    <source>
        <dbReference type="EMBL" id="KEP45755.1"/>
    </source>
</evidence>
<gene>
    <name evidence="1" type="ORF">V565_243860</name>
</gene>
<sequence>LFCHDFQSAPWLCRPALVLFQPLRPSPRPRHRPRAQPAVLSFPPPNRQSRIFFRRCLPTRLQALACWSVTHAPLVPLHRRHAMPRLEPCADDSHLRRLQRSLPLSPHPPPGYSFPFGLSRTPSRMALSCLVQAPDGDSQVNRQHWNLCQSRSRSFVLTRLIVFVSCIVCQHNKRHDDFGTAR</sequence>
<dbReference type="Proteomes" id="UP000027456">
    <property type="component" value="Unassembled WGS sequence"/>
</dbReference>
<protein>
    <submittedName>
        <fullName evidence="1">Uncharacterized protein</fullName>
    </submittedName>
</protein>
<dbReference type="HOGENOM" id="CLU_1485496_0_0_1"/>
<dbReference type="EMBL" id="AZST01001520">
    <property type="protein sequence ID" value="KEP45755.1"/>
    <property type="molecule type" value="Genomic_DNA"/>
</dbReference>
<reference evidence="1 2" key="1">
    <citation type="submission" date="2013-12" db="EMBL/GenBank/DDBJ databases">
        <authorList>
            <person name="Cubeta M."/>
            <person name="Pakala S."/>
            <person name="Fedorova N."/>
            <person name="Thomas E."/>
            <person name="Dean R."/>
            <person name="Jabaji S."/>
            <person name="Neate S."/>
            <person name="Toda T."/>
            <person name="Tavantzis S."/>
            <person name="Vilgalys R."/>
            <person name="Bharathan N."/>
            <person name="Pakala S."/>
            <person name="Losada L.S."/>
            <person name="Zafar N."/>
            <person name="Nierman W."/>
        </authorList>
    </citation>
    <scope>NUCLEOTIDE SEQUENCE [LARGE SCALE GENOMIC DNA]</scope>
    <source>
        <strain evidence="1 2">123E</strain>
    </source>
</reference>
<feature type="non-terminal residue" evidence="1">
    <location>
        <position position="1"/>
    </location>
</feature>
<keyword evidence="2" id="KW-1185">Reference proteome</keyword>
<evidence type="ECO:0000313" key="2">
    <source>
        <dbReference type="Proteomes" id="UP000027456"/>
    </source>
</evidence>
<accession>A0A074RK98</accession>